<dbReference type="STRING" id="200361.A0A452XJV1"/>
<evidence type="ECO:0008006" key="3">
    <source>
        <dbReference type="Google" id="ProtNLM"/>
    </source>
</evidence>
<dbReference type="EnsemblPlants" id="AET1Gv20036500.1">
    <property type="protein sequence ID" value="AET1Gv20036500.1"/>
    <property type="gene ID" value="AET1Gv20036500"/>
</dbReference>
<reference evidence="1" key="4">
    <citation type="submission" date="2019-03" db="UniProtKB">
        <authorList>
            <consortium name="EnsemblPlants"/>
        </authorList>
    </citation>
    <scope>IDENTIFICATION</scope>
</reference>
<reference evidence="1" key="5">
    <citation type="journal article" date="2021" name="G3 (Bethesda)">
        <title>Aegilops tauschii genome assembly Aet v5.0 features greater sequence contiguity and improved annotation.</title>
        <authorList>
            <person name="Wang L."/>
            <person name="Zhu T."/>
            <person name="Rodriguez J.C."/>
            <person name="Deal K.R."/>
            <person name="Dubcovsky J."/>
            <person name="McGuire P.E."/>
            <person name="Lux T."/>
            <person name="Spannagl M."/>
            <person name="Mayer K.F.X."/>
            <person name="Baldrich P."/>
            <person name="Meyers B.C."/>
            <person name="Huo N."/>
            <person name="Gu Y.Q."/>
            <person name="Zhou H."/>
            <person name="Devos K.M."/>
            <person name="Bennetzen J.L."/>
            <person name="Unver T."/>
            <person name="Budak H."/>
            <person name="Gulick P.J."/>
            <person name="Galiba G."/>
            <person name="Kalapos B."/>
            <person name="Nelson D.R."/>
            <person name="Li P."/>
            <person name="You F.M."/>
            <person name="Luo M.C."/>
            <person name="Dvorak J."/>
        </authorList>
    </citation>
    <scope>NUCLEOTIDE SEQUENCE [LARGE SCALE GENOMIC DNA]</scope>
    <source>
        <strain evidence="1">cv. AL8/78</strain>
    </source>
</reference>
<name>A0A452XJV1_AEGTS</name>
<dbReference type="InterPro" id="IPR006912">
    <property type="entry name" value="Harbinger_derived_prot"/>
</dbReference>
<dbReference type="Proteomes" id="UP000015105">
    <property type="component" value="Chromosome 1D"/>
</dbReference>
<reference evidence="2" key="1">
    <citation type="journal article" date="2014" name="Science">
        <title>Ancient hybridizations among the ancestral genomes of bread wheat.</title>
        <authorList>
            <consortium name="International Wheat Genome Sequencing Consortium,"/>
            <person name="Marcussen T."/>
            <person name="Sandve S.R."/>
            <person name="Heier L."/>
            <person name="Spannagl M."/>
            <person name="Pfeifer M."/>
            <person name="Jakobsen K.S."/>
            <person name="Wulff B.B."/>
            <person name="Steuernagel B."/>
            <person name="Mayer K.F."/>
            <person name="Olsen O.A."/>
        </authorList>
    </citation>
    <scope>NUCLEOTIDE SEQUENCE [LARGE SCALE GENOMIC DNA]</scope>
    <source>
        <strain evidence="2">cv. AL8/78</strain>
    </source>
</reference>
<dbReference type="PANTHER" id="PTHR47150">
    <property type="entry name" value="OS12G0169200 PROTEIN"/>
    <property type="match status" value="1"/>
</dbReference>
<dbReference type="Gramene" id="AET1Gv20036500.1">
    <property type="protein sequence ID" value="AET1Gv20036500.1"/>
    <property type="gene ID" value="AET1Gv20036500"/>
</dbReference>
<reference evidence="2" key="2">
    <citation type="journal article" date="2017" name="Nat. Plants">
        <title>The Aegilops tauschii genome reveals multiple impacts of transposons.</title>
        <authorList>
            <person name="Zhao G."/>
            <person name="Zou C."/>
            <person name="Li K."/>
            <person name="Wang K."/>
            <person name="Li T."/>
            <person name="Gao L."/>
            <person name="Zhang X."/>
            <person name="Wang H."/>
            <person name="Yang Z."/>
            <person name="Liu X."/>
            <person name="Jiang W."/>
            <person name="Mao L."/>
            <person name="Kong X."/>
            <person name="Jiao Y."/>
            <person name="Jia J."/>
        </authorList>
    </citation>
    <scope>NUCLEOTIDE SEQUENCE [LARGE SCALE GENOMIC DNA]</scope>
    <source>
        <strain evidence="2">cv. AL8/78</strain>
    </source>
</reference>
<accession>A0A452XJV1</accession>
<dbReference type="Pfam" id="PF04827">
    <property type="entry name" value="Plant_tran"/>
    <property type="match status" value="1"/>
</dbReference>
<reference evidence="1" key="3">
    <citation type="journal article" date="2017" name="Nature">
        <title>Genome sequence of the progenitor of the wheat D genome Aegilops tauschii.</title>
        <authorList>
            <person name="Luo M.C."/>
            <person name="Gu Y.Q."/>
            <person name="Puiu D."/>
            <person name="Wang H."/>
            <person name="Twardziok S.O."/>
            <person name="Deal K.R."/>
            <person name="Huo N."/>
            <person name="Zhu T."/>
            <person name="Wang L."/>
            <person name="Wang Y."/>
            <person name="McGuire P.E."/>
            <person name="Liu S."/>
            <person name="Long H."/>
            <person name="Ramasamy R.K."/>
            <person name="Rodriguez J.C."/>
            <person name="Van S.L."/>
            <person name="Yuan L."/>
            <person name="Wang Z."/>
            <person name="Xia Z."/>
            <person name="Xiao L."/>
            <person name="Anderson O.D."/>
            <person name="Ouyang S."/>
            <person name="Liang Y."/>
            <person name="Zimin A.V."/>
            <person name="Pertea G."/>
            <person name="Qi P."/>
            <person name="Bennetzen J.L."/>
            <person name="Dai X."/>
            <person name="Dawson M.W."/>
            <person name="Muller H.G."/>
            <person name="Kugler K."/>
            <person name="Rivarola-Duarte L."/>
            <person name="Spannagl M."/>
            <person name="Mayer K.F.X."/>
            <person name="Lu F.H."/>
            <person name="Bevan M.W."/>
            <person name="Leroy P."/>
            <person name="Li P."/>
            <person name="You F.M."/>
            <person name="Sun Q."/>
            <person name="Liu Z."/>
            <person name="Lyons E."/>
            <person name="Wicker T."/>
            <person name="Salzberg S.L."/>
            <person name="Devos K.M."/>
            <person name="Dvorak J."/>
        </authorList>
    </citation>
    <scope>NUCLEOTIDE SEQUENCE [LARGE SCALE GENOMIC DNA]</scope>
    <source>
        <strain evidence="1">cv. AL8/78</strain>
    </source>
</reference>
<protein>
    <recommendedName>
        <fullName evidence="3">DDE Tnp4 domain-containing protein</fullName>
    </recommendedName>
</protein>
<dbReference type="PANTHER" id="PTHR47150:SF6">
    <property type="entry name" value="OS01G0872900 PROTEIN"/>
    <property type="match status" value="1"/>
</dbReference>
<evidence type="ECO:0000313" key="1">
    <source>
        <dbReference type="EnsemblPlants" id="AET1Gv20036500.1"/>
    </source>
</evidence>
<proteinExistence type="predicted"/>
<keyword evidence="2" id="KW-1185">Reference proteome</keyword>
<organism evidence="1 2">
    <name type="scientific">Aegilops tauschii subsp. strangulata</name>
    <name type="common">Goatgrass</name>
    <dbReference type="NCBI Taxonomy" id="200361"/>
    <lineage>
        <taxon>Eukaryota</taxon>
        <taxon>Viridiplantae</taxon>
        <taxon>Streptophyta</taxon>
        <taxon>Embryophyta</taxon>
        <taxon>Tracheophyta</taxon>
        <taxon>Spermatophyta</taxon>
        <taxon>Magnoliopsida</taxon>
        <taxon>Liliopsida</taxon>
        <taxon>Poales</taxon>
        <taxon>Poaceae</taxon>
        <taxon>BOP clade</taxon>
        <taxon>Pooideae</taxon>
        <taxon>Triticodae</taxon>
        <taxon>Triticeae</taxon>
        <taxon>Triticinae</taxon>
        <taxon>Aegilops</taxon>
    </lineage>
</organism>
<dbReference type="AlphaFoldDB" id="A0A452XJV1"/>
<evidence type="ECO:0000313" key="2">
    <source>
        <dbReference type="Proteomes" id="UP000015105"/>
    </source>
</evidence>
<sequence>MAYGIPSDLVDDHLAMGESQVIMCVKRFAVGIVQVFVQEYLRSPNAEDAARLLEMNKARGFPGMLGSIDCMHWSWKNCPKASHGQFHGQKKGSTIILEAVADQETWIWHAFFGMPGSLNDINVINRSPLMNKIANGDLPPVQFVANGRTYNYGYYAAARKDVERAFGILQAQFAIVRGPARFWDQKMLWY</sequence>